<accession>A0A917GTE4</accession>
<dbReference type="PANTHER" id="PTHR36930">
    <property type="entry name" value="METAL-SULFUR CLUSTER BIOSYNTHESIS PROTEINS YUAD-RELATED"/>
    <property type="match status" value="1"/>
</dbReference>
<gene>
    <name evidence="2" type="ORF">GCM10011403_12480</name>
</gene>
<name>A0A917GTE4_9GAMM</name>
<dbReference type="InterPro" id="IPR011037">
    <property type="entry name" value="Pyrv_Knase-like_insert_dom_sf"/>
</dbReference>
<dbReference type="InterPro" id="IPR052716">
    <property type="entry name" value="MOSC_domain"/>
</dbReference>
<dbReference type="GO" id="GO:0003824">
    <property type="term" value="F:catalytic activity"/>
    <property type="evidence" value="ECO:0007669"/>
    <property type="project" value="InterPro"/>
</dbReference>
<keyword evidence="3" id="KW-1185">Reference proteome</keyword>
<dbReference type="GO" id="GO:0030151">
    <property type="term" value="F:molybdenum ion binding"/>
    <property type="evidence" value="ECO:0007669"/>
    <property type="project" value="InterPro"/>
</dbReference>
<dbReference type="GO" id="GO:0030170">
    <property type="term" value="F:pyridoxal phosphate binding"/>
    <property type="evidence" value="ECO:0007669"/>
    <property type="project" value="InterPro"/>
</dbReference>
<reference evidence="2" key="2">
    <citation type="submission" date="2020-09" db="EMBL/GenBank/DDBJ databases">
        <authorList>
            <person name="Sun Q."/>
            <person name="Zhou Y."/>
        </authorList>
    </citation>
    <scope>NUCLEOTIDE SEQUENCE</scope>
    <source>
        <strain evidence="2">CGMCC 1.15425</strain>
    </source>
</reference>
<dbReference type="AlphaFoldDB" id="A0A917GTE4"/>
<feature type="domain" description="MOSC" evidence="1">
    <location>
        <begin position="17"/>
        <end position="151"/>
    </location>
</feature>
<dbReference type="Pfam" id="PF03473">
    <property type="entry name" value="MOSC"/>
    <property type="match status" value="1"/>
</dbReference>
<evidence type="ECO:0000313" key="2">
    <source>
        <dbReference type="EMBL" id="GGG56838.1"/>
    </source>
</evidence>
<dbReference type="InterPro" id="IPR005302">
    <property type="entry name" value="MoCF_Sase_C"/>
</dbReference>
<organism evidence="2 3">
    <name type="scientific">Pseudohongiella nitratireducens</name>
    <dbReference type="NCBI Taxonomy" id="1768907"/>
    <lineage>
        <taxon>Bacteria</taxon>
        <taxon>Pseudomonadati</taxon>
        <taxon>Pseudomonadota</taxon>
        <taxon>Gammaproteobacteria</taxon>
        <taxon>Pseudomonadales</taxon>
        <taxon>Pseudohongiellaceae</taxon>
        <taxon>Pseudohongiella</taxon>
    </lineage>
</organism>
<proteinExistence type="predicted"/>
<dbReference type="EMBL" id="BMIY01000005">
    <property type="protein sequence ID" value="GGG56838.1"/>
    <property type="molecule type" value="Genomic_DNA"/>
</dbReference>
<reference evidence="2" key="1">
    <citation type="journal article" date="2014" name="Int. J. Syst. Evol. Microbiol.">
        <title>Complete genome sequence of Corynebacterium casei LMG S-19264T (=DSM 44701T), isolated from a smear-ripened cheese.</title>
        <authorList>
            <consortium name="US DOE Joint Genome Institute (JGI-PGF)"/>
            <person name="Walter F."/>
            <person name="Albersmeier A."/>
            <person name="Kalinowski J."/>
            <person name="Ruckert C."/>
        </authorList>
    </citation>
    <scope>NUCLEOTIDE SEQUENCE</scope>
    <source>
        <strain evidence="2">CGMCC 1.15425</strain>
    </source>
</reference>
<protein>
    <submittedName>
        <fullName evidence="2">Molybdenum cofactor sulfurase</fullName>
    </submittedName>
</protein>
<dbReference type="RefSeq" id="WP_106404812.1">
    <property type="nucleotide sequence ID" value="NZ_BMIY01000005.1"/>
</dbReference>
<dbReference type="PANTHER" id="PTHR36930:SF1">
    <property type="entry name" value="MOSC DOMAIN-CONTAINING PROTEIN"/>
    <property type="match status" value="1"/>
</dbReference>
<dbReference type="Proteomes" id="UP000627715">
    <property type="component" value="Unassembled WGS sequence"/>
</dbReference>
<dbReference type="Gene3D" id="2.40.33.20">
    <property type="entry name" value="PK beta-barrel domain-like"/>
    <property type="match status" value="1"/>
</dbReference>
<comment type="caution">
    <text evidence="2">The sequence shown here is derived from an EMBL/GenBank/DDBJ whole genome shotgun (WGS) entry which is preliminary data.</text>
</comment>
<evidence type="ECO:0000259" key="1">
    <source>
        <dbReference type="PROSITE" id="PS51340"/>
    </source>
</evidence>
<dbReference type="PROSITE" id="PS51340">
    <property type="entry name" value="MOSC"/>
    <property type="match status" value="1"/>
</dbReference>
<dbReference type="SUPFAM" id="SSF50800">
    <property type="entry name" value="PK beta-barrel domain-like"/>
    <property type="match status" value="1"/>
</dbReference>
<sequence>MNVERIFICPERGVKQIECERITVKIGMGVLGDRNFGKNIYPGQNITLVEAEEIERFCSENQLAKNLSITRRNIVTRGVKLNNLVNKEFSIGTVRLRGVELCEPCSLLGKNLSSESLPASAVIKRWLHRGGLRADVLSNGEIIRGNHIAITYEPSPSQ</sequence>
<dbReference type="OrthoDB" id="1550913at2"/>
<evidence type="ECO:0000313" key="3">
    <source>
        <dbReference type="Proteomes" id="UP000627715"/>
    </source>
</evidence>